<comment type="caution">
    <text evidence="2">The sequence shown here is derived from an EMBL/GenBank/DDBJ whole genome shotgun (WGS) entry which is preliminary data.</text>
</comment>
<evidence type="ECO:0000313" key="3">
    <source>
        <dbReference type="Proteomes" id="UP000186955"/>
    </source>
</evidence>
<dbReference type="AlphaFoldDB" id="A0A1Q5SQI4"/>
<protein>
    <submittedName>
        <fullName evidence="2">Uncharacterized protein</fullName>
    </submittedName>
</protein>
<name>A0A1Q5SQI4_9EURO</name>
<dbReference type="Proteomes" id="UP000186955">
    <property type="component" value="Unassembled WGS sequence"/>
</dbReference>
<feature type="region of interest" description="Disordered" evidence="1">
    <location>
        <begin position="277"/>
        <end position="299"/>
    </location>
</feature>
<evidence type="ECO:0000313" key="2">
    <source>
        <dbReference type="EMBL" id="OKO90261.1"/>
    </source>
</evidence>
<gene>
    <name evidence="2" type="ORF">PENSUB_13394</name>
</gene>
<evidence type="ECO:0000256" key="1">
    <source>
        <dbReference type="SAM" id="MobiDB-lite"/>
    </source>
</evidence>
<proteinExistence type="predicted"/>
<reference evidence="2 3" key="1">
    <citation type="submission" date="2016-10" db="EMBL/GenBank/DDBJ databases">
        <title>Genome sequence of the ascomycete fungus Penicillium subrubescens.</title>
        <authorList>
            <person name="De Vries R.P."/>
            <person name="Peng M."/>
            <person name="Dilokpimol A."/>
            <person name="Hilden K."/>
            <person name="Makela M.R."/>
            <person name="Grigoriev I."/>
            <person name="Riley R."/>
            <person name="Granchi Z."/>
        </authorList>
    </citation>
    <scope>NUCLEOTIDE SEQUENCE [LARGE SCALE GENOMIC DNA]</scope>
    <source>
        <strain evidence="2 3">CBS 132785</strain>
    </source>
</reference>
<organism evidence="2 3">
    <name type="scientific">Penicillium subrubescens</name>
    <dbReference type="NCBI Taxonomy" id="1316194"/>
    <lineage>
        <taxon>Eukaryota</taxon>
        <taxon>Fungi</taxon>
        <taxon>Dikarya</taxon>
        <taxon>Ascomycota</taxon>
        <taxon>Pezizomycotina</taxon>
        <taxon>Eurotiomycetes</taxon>
        <taxon>Eurotiomycetidae</taxon>
        <taxon>Eurotiales</taxon>
        <taxon>Aspergillaceae</taxon>
        <taxon>Penicillium</taxon>
    </lineage>
</organism>
<keyword evidence="3" id="KW-1185">Reference proteome</keyword>
<accession>A0A1Q5SQI4</accession>
<sequence>MPPEPILTQLWRRESICKRLNHDLSTNDLISCRLVCRDLAAQSAPDLFTDITIRFRCRSLSRPSRVSALERIGHHIRQVTFIIAHTAETFLPPVIDAGTGKEQTFVYTPQHQQGPPRSPKYGTWEMTDLLLKQYPPLFHAATDVPSFVRVLSLMKNLRHLRITCEGQPPSHRYRRSVVDYTLISLRIAAEQFIQQLYFSSSQTWDSAHRLRPVSAGPKFDILPFTWRASPTKRVRPRIISSCCMRICRAFPGFGRSSFTGKVQEVFRHCRWQVSPVSKMRPTKDPGKPMAGTGANSYGH</sequence>
<dbReference type="EMBL" id="MNBE01000758">
    <property type="protein sequence ID" value="OKO90261.1"/>
    <property type="molecule type" value="Genomic_DNA"/>
</dbReference>
<dbReference type="STRING" id="1316194.A0A1Q5SQI4"/>